<feature type="chain" id="PRO_5035262324" description="Apple domain-containing protein" evidence="2">
    <location>
        <begin position="22"/>
        <end position="522"/>
    </location>
</feature>
<accession>A0A8J2ITU9</accession>
<protein>
    <recommendedName>
        <fullName evidence="3">Apple domain-containing protein</fullName>
    </recommendedName>
</protein>
<evidence type="ECO:0000313" key="5">
    <source>
        <dbReference type="Proteomes" id="UP000693738"/>
    </source>
</evidence>
<dbReference type="EMBL" id="CAJSTJ010000135">
    <property type="protein sequence ID" value="CAG7560464.1"/>
    <property type="molecule type" value="Genomic_DNA"/>
</dbReference>
<feature type="compositionally biased region" description="Low complexity" evidence="1">
    <location>
        <begin position="83"/>
        <end position="104"/>
    </location>
</feature>
<feature type="region of interest" description="Disordered" evidence="1">
    <location>
        <begin position="141"/>
        <end position="173"/>
    </location>
</feature>
<feature type="compositionally biased region" description="Low complexity" evidence="1">
    <location>
        <begin position="141"/>
        <end position="157"/>
    </location>
</feature>
<feature type="region of interest" description="Disordered" evidence="1">
    <location>
        <begin position="64"/>
        <end position="104"/>
    </location>
</feature>
<feature type="compositionally biased region" description="Polar residues" evidence="1">
    <location>
        <begin position="158"/>
        <end position="173"/>
    </location>
</feature>
<name>A0A8J2ITU9_FUSEQ</name>
<dbReference type="PROSITE" id="PS50948">
    <property type="entry name" value="PAN"/>
    <property type="match status" value="1"/>
</dbReference>
<evidence type="ECO:0000313" key="4">
    <source>
        <dbReference type="EMBL" id="CAG7560464.1"/>
    </source>
</evidence>
<dbReference type="Proteomes" id="UP000693738">
    <property type="component" value="Unassembled WGS sequence"/>
</dbReference>
<organism evidence="4 5">
    <name type="scientific">Fusarium equiseti</name>
    <name type="common">Fusarium scirpi</name>
    <dbReference type="NCBI Taxonomy" id="61235"/>
    <lineage>
        <taxon>Eukaryota</taxon>
        <taxon>Fungi</taxon>
        <taxon>Dikarya</taxon>
        <taxon>Ascomycota</taxon>
        <taxon>Pezizomycotina</taxon>
        <taxon>Sordariomycetes</taxon>
        <taxon>Hypocreomycetidae</taxon>
        <taxon>Hypocreales</taxon>
        <taxon>Nectriaceae</taxon>
        <taxon>Fusarium</taxon>
        <taxon>Fusarium incarnatum-equiseti species complex</taxon>
    </lineage>
</organism>
<feature type="signal peptide" evidence="2">
    <location>
        <begin position="1"/>
        <end position="21"/>
    </location>
</feature>
<keyword evidence="2" id="KW-0732">Signal</keyword>
<evidence type="ECO:0000256" key="2">
    <source>
        <dbReference type="SAM" id="SignalP"/>
    </source>
</evidence>
<gene>
    <name evidence="4" type="ORF">FEQUK3_LOCUS6156</name>
</gene>
<evidence type="ECO:0000259" key="3">
    <source>
        <dbReference type="PROSITE" id="PS50948"/>
    </source>
</evidence>
<dbReference type="AlphaFoldDB" id="A0A8J2ITU9"/>
<comment type="caution">
    <text evidence="4">The sequence shown here is derived from an EMBL/GenBank/DDBJ whole genome shotgun (WGS) entry which is preliminary data.</text>
</comment>
<reference evidence="4" key="1">
    <citation type="submission" date="2021-05" db="EMBL/GenBank/DDBJ databases">
        <authorList>
            <person name="Khan N."/>
        </authorList>
    </citation>
    <scope>NUCLEOTIDE SEQUENCE</scope>
</reference>
<feature type="domain" description="Apple" evidence="3">
    <location>
        <begin position="435"/>
        <end position="511"/>
    </location>
</feature>
<proteinExistence type="predicted"/>
<feature type="compositionally biased region" description="Low complexity" evidence="1">
    <location>
        <begin position="64"/>
        <end position="73"/>
    </location>
</feature>
<dbReference type="InterPro" id="IPR003609">
    <property type="entry name" value="Pan_app"/>
</dbReference>
<evidence type="ECO:0000256" key="1">
    <source>
        <dbReference type="SAM" id="MobiDB-lite"/>
    </source>
</evidence>
<sequence>MIYSKLFAVVVTASILWAVDAGKCKPHPNSRSFLTLTSGDSPATSFSVRYFTFSGDDAHIFSSTSPLSSSRLTETASSGISESSATPSYQTPTSSPTASDSTTASVSTASSSTIIIEAPNFSSSETTVLSVDIATLGDSGTTTDTITTSIDNSSPTDLSSSTGISTSADAPMSTHSATSFETTISADLATSAEQTITTYTTIPTQSSSTKLSDTTEITVTIYITVSTDVTTTVSTTVFTSEITTTTETLWTSTTAASCPIYSMSLNDPSFEGDNTGPNRCDYMGQFAGVAVPFQKESSMSEKVPRAHSDNQFAGGPGSTFGSDMWRPMSLDPTKKYQVWFTFAAVSDPDQDWNFNFVIATRMYGHASKENIIVPKGSPFVYRQQSVIIRGAQGDNLYAFMRVNTGSNPRLVAVDDIYVAEYAPSCSVPTTKSDLCGSIQTLSTNTQAYRTVSLDQGSVEICAQLCIKDESCETFGWRVEQFGSSCHLYKAPMESLGIKSNDRGALFYDRSRGQCTGLDCYPS</sequence>